<dbReference type="PANTHER" id="PTHR12558">
    <property type="entry name" value="CELL DIVISION CYCLE 16,23,27"/>
    <property type="match status" value="1"/>
</dbReference>
<dbReference type="GO" id="GO:0004519">
    <property type="term" value="F:endonuclease activity"/>
    <property type="evidence" value="ECO:0007669"/>
    <property type="project" value="InterPro"/>
</dbReference>
<protein>
    <submittedName>
        <fullName evidence="3">Tetratricopeptide repeat protein</fullName>
    </submittedName>
</protein>
<evidence type="ECO:0000256" key="1">
    <source>
        <dbReference type="PROSITE-ProRule" id="PRU00339"/>
    </source>
</evidence>
<dbReference type="InterPro" id="IPR011990">
    <property type="entry name" value="TPR-like_helical_dom_sf"/>
</dbReference>
<dbReference type="Pfam" id="PF04471">
    <property type="entry name" value="Mrr_cat"/>
    <property type="match status" value="1"/>
</dbReference>
<dbReference type="SUPFAM" id="SSF48452">
    <property type="entry name" value="TPR-like"/>
    <property type="match status" value="2"/>
</dbReference>
<feature type="repeat" description="TPR" evidence="1">
    <location>
        <begin position="169"/>
        <end position="202"/>
    </location>
</feature>
<evidence type="ECO:0000259" key="2">
    <source>
        <dbReference type="Pfam" id="PF04471"/>
    </source>
</evidence>
<dbReference type="InterPro" id="IPR007560">
    <property type="entry name" value="Restrct_endonuc_IV_Mrr"/>
</dbReference>
<dbReference type="GO" id="GO:0009307">
    <property type="term" value="P:DNA restriction-modification system"/>
    <property type="evidence" value="ECO:0007669"/>
    <property type="project" value="InterPro"/>
</dbReference>
<sequence length="459" mass="52081">MVGIVSVLLVVILLVSTLLVLLALSGKKNGKPGDTKRKKRNKSRDALIRDANRRLAQNPKDPEALLTLGDIYYQDQVWDKAYKTYETLVELCGANPELNEFEINLRFGMAALKLNLVDDAYKALVIARSLQQNNFEVNYNLGVLEFQKKNYEKAVQLLQQARTQDPEHALTLRYLGHGYFKMHKYRESLVLLRKAVDLVPDDKESIYAMGECYYELGQAEQAIKIFTHLRPDPVLGPSACLFAGTIHLNQHQFAKAIMDFEIGLKHENIKSEIQLELKYRLAMAYLRQQEIGRALNYLRDIQAVNPNYKDVPTLIGKYQELNSNKNLQIYLMASTGDFVTLCRKVVLSFFPKAKVKITNIAVNKNEWVDILTDVDTPKWADVVMFRFIRSTGSVGELIVRDFHAQLKDVKAGKGLCITAGTFSDEAKKFVEARLIDLYDKDKLGGLLKGIDASTTQLEI</sequence>
<dbReference type="SMART" id="SM00028">
    <property type="entry name" value="TPR"/>
    <property type="match status" value="6"/>
</dbReference>
<evidence type="ECO:0000313" key="3">
    <source>
        <dbReference type="EMBL" id="HFH28756.1"/>
    </source>
</evidence>
<comment type="caution">
    <text evidence="3">The sequence shown here is derived from an EMBL/GenBank/DDBJ whole genome shotgun (WGS) entry which is preliminary data.</text>
</comment>
<dbReference type="Pfam" id="PF14559">
    <property type="entry name" value="TPR_19"/>
    <property type="match status" value="1"/>
</dbReference>
<dbReference type="PANTHER" id="PTHR12558:SF13">
    <property type="entry name" value="CELL DIVISION CYCLE PROTEIN 27 HOMOLOG"/>
    <property type="match status" value="1"/>
</dbReference>
<dbReference type="Pfam" id="PF13432">
    <property type="entry name" value="TPR_16"/>
    <property type="match status" value="1"/>
</dbReference>
<dbReference type="EMBL" id="DSVL01000137">
    <property type="protein sequence ID" value="HFH28756.1"/>
    <property type="molecule type" value="Genomic_DNA"/>
</dbReference>
<name>A0A7C3E8U2_9SPIR</name>
<feature type="repeat" description="TPR" evidence="1">
    <location>
        <begin position="135"/>
        <end position="168"/>
    </location>
</feature>
<dbReference type="InterPro" id="IPR019734">
    <property type="entry name" value="TPR_rpt"/>
</dbReference>
<keyword evidence="1" id="KW-0802">TPR repeat</keyword>
<dbReference type="PROSITE" id="PS50005">
    <property type="entry name" value="TPR"/>
    <property type="match status" value="3"/>
</dbReference>
<organism evidence="3">
    <name type="scientific">Gracilinema caldarium</name>
    <dbReference type="NCBI Taxonomy" id="215591"/>
    <lineage>
        <taxon>Bacteria</taxon>
        <taxon>Pseudomonadati</taxon>
        <taxon>Spirochaetota</taxon>
        <taxon>Spirochaetia</taxon>
        <taxon>Spirochaetales</taxon>
        <taxon>Breznakiellaceae</taxon>
        <taxon>Gracilinema</taxon>
    </lineage>
</organism>
<dbReference type="GO" id="GO:0003677">
    <property type="term" value="F:DNA binding"/>
    <property type="evidence" value="ECO:0007669"/>
    <property type="project" value="InterPro"/>
</dbReference>
<dbReference type="AlphaFoldDB" id="A0A7C3E8U2"/>
<dbReference type="Gene3D" id="1.25.40.10">
    <property type="entry name" value="Tetratricopeptide repeat domain"/>
    <property type="match status" value="3"/>
</dbReference>
<accession>A0A7C3E8U2</accession>
<reference evidence="3" key="1">
    <citation type="journal article" date="2020" name="mSystems">
        <title>Genome- and Community-Level Interaction Insights into Carbon Utilization and Element Cycling Functions of Hydrothermarchaeota in Hydrothermal Sediment.</title>
        <authorList>
            <person name="Zhou Z."/>
            <person name="Liu Y."/>
            <person name="Xu W."/>
            <person name="Pan J."/>
            <person name="Luo Z.H."/>
            <person name="Li M."/>
        </authorList>
    </citation>
    <scope>NUCLEOTIDE SEQUENCE [LARGE SCALE GENOMIC DNA]</scope>
    <source>
        <strain evidence="3">SpSt-503</strain>
    </source>
</reference>
<proteinExistence type="predicted"/>
<gene>
    <name evidence="3" type="ORF">ENS59_04495</name>
</gene>
<feature type="domain" description="Restriction endonuclease type IV Mrr" evidence="2">
    <location>
        <begin position="348"/>
        <end position="444"/>
    </location>
</feature>
<dbReference type="Pfam" id="PF13176">
    <property type="entry name" value="TPR_7"/>
    <property type="match status" value="1"/>
</dbReference>
<feature type="repeat" description="TPR" evidence="1">
    <location>
        <begin position="275"/>
        <end position="308"/>
    </location>
</feature>